<reference evidence="2" key="1">
    <citation type="journal article" date="2020" name="bioRxiv">
        <title>A rank-normalized archaeal taxonomy based on genome phylogeny resolves widespread incomplete and uneven classifications.</title>
        <authorList>
            <person name="Rinke C."/>
            <person name="Chuvochina M."/>
            <person name="Mussig A.J."/>
            <person name="Chaumeil P.-A."/>
            <person name="Waite D.W."/>
            <person name="Whitman W.B."/>
            <person name="Parks D.H."/>
            <person name="Hugenholtz P."/>
        </authorList>
    </citation>
    <scope>NUCLEOTIDE SEQUENCE [LARGE SCALE GENOMIC DNA]</scope>
</reference>
<dbReference type="EMBL" id="DUFW01000082">
    <property type="protein sequence ID" value="HIH21909.1"/>
    <property type="molecule type" value="Genomic_DNA"/>
</dbReference>
<evidence type="ECO:0000313" key="2">
    <source>
        <dbReference type="Proteomes" id="UP000590964"/>
    </source>
</evidence>
<accession>A0A7J4JZ27</accession>
<gene>
    <name evidence="1" type="ORF">HA222_04605</name>
</gene>
<protein>
    <submittedName>
        <fullName evidence="1">Uncharacterized protein</fullName>
    </submittedName>
</protein>
<dbReference type="InterPro" id="IPR016195">
    <property type="entry name" value="Pol/histidinol_Pase-like"/>
</dbReference>
<dbReference type="SUPFAM" id="SSF89550">
    <property type="entry name" value="PHP domain-like"/>
    <property type="match status" value="1"/>
</dbReference>
<name>A0A7J4JZ27_9ARCH</name>
<dbReference type="Gene3D" id="3.20.20.140">
    <property type="entry name" value="Metal-dependent hydrolases"/>
    <property type="match status" value="1"/>
</dbReference>
<proteinExistence type="predicted"/>
<evidence type="ECO:0000313" key="1">
    <source>
        <dbReference type="EMBL" id="HIH21909.1"/>
    </source>
</evidence>
<dbReference type="Proteomes" id="UP000590964">
    <property type="component" value="Unassembled WGS sequence"/>
</dbReference>
<sequence>MRNYLLVARLCRKFKIQIAVFSGAKNAFGTRQEKDFASFLCLLGYSREQALKQVRGLERFLEKKGKLEGFEILEGEKE</sequence>
<organism evidence="1 2">
    <name type="scientific">Candidatus Iainarchaeum sp</name>
    <dbReference type="NCBI Taxonomy" id="3101447"/>
    <lineage>
        <taxon>Archaea</taxon>
        <taxon>Candidatus Iainarchaeota</taxon>
        <taxon>Candidatus Iainarchaeia</taxon>
        <taxon>Candidatus Iainarchaeales</taxon>
        <taxon>Candidatus Iainarchaeaceae</taxon>
        <taxon>Candidatus Iainarchaeum</taxon>
    </lineage>
</organism>
<dbReference type="AlphaFoldDB" id="A0A7J4JZ27"/>
<comment type="caution">
    <text evidence="1">The sequence shown here is derived from an EMBL/GenBank/DDBJ whole genome shotgun (WGS) entry which is preliminary data.</text>
</comment>